<organism evidence="1 2">
    <name type="scientific">Morus notabilis</name>
    <dbReference type="NCBI Taxonomy" id="981085"/>
    <lineage>
        <taxon>Eukaryota</taxon>
        <taxon>Viridiplantae</taxon>
        <taxon>Streptophyta</taxon>
        <taxon>Embryophyta</taxon>
        <taxon>Tracheophyta</taxon>
        <taxon>Spermatophyta</taxon>
        <taxon>Magnoliopsida</taxon>
        <taxon>eudicotyledons</taxon>
        <taxon>Gunneridae</taxon>
        <taxon>Pentapetalae</taxon>
        <taxon>rosids</taxon>
        <taxon>fabids</taxon>
        <taxon>Rosales</taxon>
        <taxon>Moraceae</taxon>
        <taxon>Moreae</taxon>
        <taxon>Morus</taxon>
    </lineage>
</organism>
<proteinExistence type="predicted"/>
<gene>
    <name evidence="1" type="ORF">L484_027828</name>
</gene>
<sequence>MEGFGHEMAIDKRVVFTVTDEVADHEPPLLLAGPSPSPFITSIFGGLYPSHNNSIAFAFS</sequence>
<dbReference type="Proteomes" id="UP000030645">
    <property type="component" value="Unassembled WGS sequence"/>
</dbReference>
<evidence type="ECO:0000313" key="2">
    <source>
        <dbReference type="Proteomes" id="UP000030645"/>
    </source>
</evidence>
<name>W9RCZ1_9ROSA</name>
<dbReference type="AlphaFoldDB" id="W9RCZ1"/>
<protein>
    <submittedName>
        <fullName evidence="1">Uncharacterized protein</fullName>
    </submittedName>
</protein>
<evidence type="ECO:0000313" key="1">
    <source>
        <dbReference type="EMBL" id="EXB82647.1"/>
    </source>
</evidence>
<accession>W9RCZ1</accession>
<reference evidence="2" key="1">
    <citation type="submission" date="2013-01" db="EMBL/GenBank/DDBJ databases">
        <title>Draft Genome Sequence of a Mulberry Tree, Morus notabilis C.K. Schneid.</title>
        <authorList>
            <person name="He N."/>
            <person name="Zhao S."/>
        </authorList>
    </citation>
    <scope>NUCLEOTIDE SEQUENCE</scope>
</reference>
<keyword evidence="2" id="KW-1185">Reference proteome</keyword>
<dbReference type="EMBL" id="KE344869">
    <property type="protein sequence ID" value="EXB82647.1"/>
    <property type="molecule type" value="Genomic_DNA"/>
</dbReference>